<evidence type="ECO:0000313" key="3">
    <source>
        <dbReference type="Proteomes" id="UP000529417"/>
    </source>
</evidence>
<feature type="transmembrane region" description="Helical" evidence="1">
    <location>
        <begin position="6"/>
        <end position="26"/>
    </location>
</feature>
<dbReference type="EMBL" id="JACBXS010000022">
    <property type="protein sequence ID" value="NYS25596.1"/>
    <property type="molecule type" value="Genomic_DNA"/>
</dbReference>
<evidence type="ECO:0000256" key="1">
    <source>
        <dbReference type="SAM" id="Phobius"/>
    </source>
</evidence>
<sequence>MSYDVLFLLGIFLLPFAVLSMMGAWVGGRSPRTGGILGMVALVLLIYVAQSRPAGLYDLRDIPALTVAVFGRLLG</sequence>
<proteinExistence type="predicted"/>
<name>A0A7Z0KZL0_9RHOB</name>
<dbReference type="AlphaFoldDB" id="A0A7Z0KZL0"/>
<evidence type="ECO:0000313" key="2">
    <source>
        <dbReference type="EMBL" id="NYS25596.1"/>
    </source>
</evidence>
<keyword evidence="3" id="KW-1185">Reference proteome</keyword>
<dbReference type="Proteomes" id="UP000529417">
    <property type="component" value="Unassembled WGS sequence"/>
</dbReference>
<accession>A0A7Z0KZL0</accession>
<reference evidence="2 3" key="1">
    <citation type="journal article" date="2000" name="Arch. Microbiol.">
        <title>Rhodobaca bogoriensis gen. nov. and sp. nov., an alkaliphilic purple nonsulfur bacterium from African Rift Valley soda lakes.</title>
        <authorList>
            <person name="Milford A.D."/>
            <person name="Achenbach L.A."/>
            <person name="Jung D.O."/>
            <person name="Madigan M.T."/>
        </authorList>
    </citation>
    <scope>NUCLEOTIDE SEQUENCE [LARGE SCALE GENOMIC DNA]</scope>
    <source>
        <strain evidence="2 3">2376</strain>
    </source>
</reference>
<keyword evidence="1" id="KW-0812">Transmembrane</keyword>
<comment type="caution">
    <text evidence="2">The sequence shown here is derived from an EMBL/GenBank/DDBJ whole genome shotgun (WGS) entry which is preliminary data.</text>
</comment>
<keyword evidence="1" id="KW-0472">Membrane</keyword>
<protein>
    <submittedName>
        <fullName evidence="2">Uncharacterized protein</fullName>
    </submittedName>
</protein>
<dbReference type="RefSeq" id="WP_179906397.1">
    <property type="nucleotide sequence ID" value="NZ_JACBXS010000022.1"/>
</dbReference>
<keyword evidence="1" id="KW-1133">Transmembrane helix</keyword>
<gene>
    <name evidence="2" type="ORF">HUK65_11395</name>
</gene>
<organism evidence="2 3">
    <name type="scientific">Rhabdonatronobacter sediminivivens</name>
    <dbReference type="NCBI Taxonomy" id="2743469"/>
    <lineage>
        <taxon>Bacteria</taxon>
        <taxon>Pseudomonadati</taxon>
        <taxon>Pseudomonadota</taxon>
        <taxon>Alphaproteobacteria</taxon>
        <taxon>Rhodobacterales</taxon>
        <taxon>Paracoccaceae</taxon>
        <taxon>Rhabdonatronobacter</taxon>
    </lineage>
</organism>
<feature type="transmembrane region" description="Helical" evidence="1">
    <location>
        <begin position="33"/>
        <end position="50"/>
    </location>
</feature>